<accession>A0A067JYZ3</accession>
<name>A0A067JYZ3_JATCU</name>
<organism evidence="1 2">
    <name type="scientific">Jatropha curcas</name>
    <name type="common">Barbados nut</name>
    <dbReference type="NCBI Taxonomy" id="180498"/>
    <lineage>
        <taxon>Eukaryota</taxon>
        <taxon>Viridiplantae</taxon>
        <taxon>Streptophyta</taxon>
        <taxon>Embryophyta</taxon>
        <taxon>Tracheophyta</taxon>
        <taxon>Spermatophyta</taxon>
        <taxon>Magnoliopsida</taxon>
        <taxon>eudicotyledons</taxon>
        <taxon>Gunneridae</taxon>
        <taxon>Pentapetalae</taxon>
        <taxon>rosids</taxon>
        <taxon>fabids</taxon>
        <taxon>Malpighiales</taxon>
        <taxon>Euphorbiaceae</taxon>
        <taxon>Crotonoideae</taxon>
        <taxon>Jatropheae</taxon>
        <taxon>Jatropha</taxon>
    </lineage>
</organism>
<dbReference type="OrthoDB" id="1743443at2759"/>
<gene>
    <name evidence="1" type="ORF">JCGZ_19715</name>
</gene>
<reference evidence="1 2" key="1">
    <citation type="journal article" date="2014" name="PLoS ONE">
        <title>Global Analysis of Gene Expression Profiles in Physic Nut (Jatropha curcas L.) Seedlings Exposed to Salt Stress.</title>
        <authorList>
            <person name="Zhang L."/>
            <person name="Zhang C."/>
            <person name="Wu P."/>
            <person name="Chen Y."/>
            <person name="Li M."/>
            <person name="Jiang H."/>
            <person name="Wu G."/>
        </authorList>
    </citation>
    <scope>NUCLEOTIDE SEQUENCE [LARGE SCALE GENOMIC DNA]</scope>
    <source>
        <strain evidence="2">cv. GZQX0401</strain>
        <tissue evidence="1">Young leaves</tissue>
    </source>
</reference>
<keyword evidence="2" id="KW-1185">Reference proteome</keyword>
<protein>
    <submittedName>
        <fullName evidence="1">Uncharacterized protein</fullName>
    </submittedName>
</protein>
<evidence type="ECO:0000313" key="1">
    <source>
        <dbReference type="EMBL" id="KDP28038.1"/>
    </source>
</evidence>
<proteinExistence type="predicted"/>
<sequence>MGRYIVHFSNFCLLTAQGADWDLLSPFELEGLSYYQNIRVKPGLLQLLINYFDPLNKLFRHNVFEICPLFKELSIIYGRIPMVEEIPTVPRLDIDPASLILLVYSFSAFEIQSYHFGANVVPLQPFIERAMSIYRTSPWPSLFSFWLLSQYLLLSDIDVYGSLRLVPIVE</sequence>
<evidence type="ECO:0000313" key="2">
    <source>
        <dbReference type="Proteomes" id="UP000027138"/>
    </source>
</evidence>
<dbReference type="Proteomes" id="UP000027138">
    <property type="component" value="Unassembled WGS sequence"/>
</dbReference>
<dbReference type="EMBL" id="KK914791">
    <property type="protein sequence ID" value="KDP28038.1"/>
    <property type="molecule type" value="Genomic_DNA"/>
</dbReference>
<dbReference type="AlphaFoldDB" id="A0A067JYZ3"/>